<feature type="coiled-coil region" evidence="14">
    <location>
        <begin position="25"/>
        <end position="87"/>
    </location>
</feature>
<evidence type="ECO:0000313" key="18">
    <source>
        <dbReference type="Proteomes" id="UP001358586"/>
    </source>
</evidence>
<keyword evidence="18" id="KW-1185">Reference proteome</keyword>
<dbReference type="SUPFAM" id="SSF52540">
    <property type="entry name" value="P-loop containing nucleoside triphosphate hydrolases"/>
    <property type="match status" value="1"/>
</dbReference>
<comment type="similarity">
    <text evidence="2">Belongs to the disease resistance NB-LRR family.</text>
</comment>
<dbReference type="Pfam" id="PF00931">
    <property type="entry name" value="NB-ARC"/>
    <property type="match status" value="1"/>
</dbReference>
<comment type="catalytic activity">
    <reaction evidence="1">
        <text>S-ubiquitinyl-[E2 ubiquitin-conjugating enzyme]-L-cysteine + [acceptor protein]-L-lysine = [E2 ubiquitin-conjugating enzyme]-L-cysteine + N(6)-ubiquitinyl-[acceptor protein]-L-lysine.</text>
        <dbReference type="EC" id="2.3.2.27"/>
    </reaction>
</comment>
<reference evidence="17 18" key="1">
    <citation type="submission" date="2023-03" db="EMBL/GenBank/DDBJ databases">
        <title>WGS of Gossypium arboreum.</title>
        <authorList>
            <person name="Yu D."/>
        </authorList>
    </citation>
    <scope>NUCLEOTIDE SEQUENCE [LARGE SCALE GENOMIC DNA]</scope>
    <source>
        <tissue evidence="17">Leaf</tissue>
    </source>
</reference>
<gene>
    <name evidence="17" type="ORF">PVK06_000431</name>
</gene>
<dbReference type="PANTHER" id="PTHR33463">
    <property type="entry name" value="NB-ARC DOMAIN-CONTAINING PROTEIN-RELATED"/>
    <property type="match status" value="1"/>
</dbReference>
<dbReference type="PANTHER" id="PTHR33463:SF212">
    <property type="entry name" value="AND NB-ARC DOMAINS-CONTAINING DISEASE RESISTANCE PROTEIN, PUTATIVE-RELATED"/>
    <property type="match status" value="1"/>
</dbReference>
<evidence type="ECO:0000256" key="5">
    <source>
        <dbReference type="ARBA" id="ARBA00022723"/>
    </source>
</evidence>
<keyword evidence="6" id="KW-0677">Repeat</keyword>
<dbReference type="InterPro" id="IPR039525">
    <property type="entry name" value="RNF126-like_zinc-ribbon"/>
</dbReference>
<dbReference type="PRINTS" id="PR00364">
    <property type="entry name" value="DISEASERSIST"/>
</dbReference>
<dbReference type="Proteomes" id="UP001358586">
    <property type="component" value="Chromosome 1"/>
</dbReference>
<evidence type="ECO:0000256" key="1">
    <source>
        <dbReference type="ARBA" id="ARBA00000900"/>
    </source>
</evidence>
<evidence type="ECO:0000256" key="4">
    <source>
        <dbReference type="ARBA" id="ARBA00022679"/>
    </source>
</evidence>
<dbReference type="InterPro" id="IPR032675">
    <property type="entry name" value="LRR_dom_sf"/>
</dbReference>
<dbReference type="SUPFAM" id="SSF57850">
    <property type="entry name" value="RING/U-box"/>
    <property type="match status" value="1"/>
</dbReference>
<keyword evidence="10" id="KW-0611">Plant defense</keyword>
<keyword evidence="8 13" id="KW-0863">Zinc-finger</keyword>
<dbReference type="InterPro" id="IPR050905">
    <property type="entry name" value="Plant_NBS-LRR"/>
</dbReference>
<evidence type="ECO:0000256" key="10">
    <source>
        <dbReference type="ARBA" id="ARBA00022821"/>
    </source>
</evidence>
<dbReference type="Gene3D" id="3.30.40.10">
    <property type="entry name" value="Zinc/RING finger domain, C3HC4 (zinc finger)"/>
    <property type="match status" value="1"/>
</dbReference>
<dbReference type="Gene3D" id="1.10.8.430">
    <property type="entry name" value="Helical domain of apoptotic protease-activating factors"/>
    <property type="match status" value="1"/>
</dbReference>
<dbReference type="Pfam" id="PF13639">
    <property type="entry name" value="zf-RING_2"/>
    <property type="match status" value="1"/>
</dbReference>
<evidence type="ECO:0000256" key="2">
    <source>
        <dbReference type="ARBA" id="ARBA00008894"/>
    </source>
</evidence>
<evidence type="ECO:0000256" key="3">
    <source>
        <dbReference type="ARBA" id="ARBA00012483"/>
    </source>
</evidence>
<keyword evidence="12" id="KW-0067">ATP-binding</keyword>
<evidence type="ECO:0000256" key="6">
    <source>
        <dbReference type="ARBA" id="ARBA00022737"/>
    </source>
</evidence>
<keyword evidence="4" id="KW-0808">Transferase</keyword>
<evidence type="ECO:0000259" key="16">
    <source>
        <dbReference type="PROSITE" id="PS50089"/>
    </source>
</evidence>
<dbReference type="PROSITE" id="PS50089">
    <property type="entry name" value="ZF_RING_2"/>
    <property type="match status" value="1"/>
</dbReference>
<evidence type="ECO:0000256" key="12">
    <source>
        <dbReference type="ARBA" id="ARBA00022840"/>
    </source>
</evidence>
<dbReference type="InterPro" id="IPR027417">
    <property type="entry name" value="P-loop_NTPase"/>
</dbReference>
<dbReference type="CDD" id="cd16667">
    <property type="entry name" value="RING-H2_RNF126-like"/>
    <property type="match status" value="1"/>
</dbReference>
<keyword evidence="9" id="KW-0833">Ubl conjugation pathway</keyword>
<keyword evidence="7" id="KW-0547">Nucleotide-binding</keyword>
<dbReference type="Gene3D" id="3.40.50.300">
    <property type="entry name" value="P-loop containing nucleotide triphosphate hydrolases"/>
    <property type="match status" value="1"/>
</dbReference>
<protein>
    <recommendedName>
        <fullName evidence="3">RING-type E3 ubiquitin transferase</fullName>
        <ecNumber evidence="3">2.3.2.27</ecNumber>
    </recommendedName>
</protein>
<keyword evidence="11" id="KW-0862">Zinc</keyword>
<dbReference type="SMART" id="SM00184">
    <property type="entry name" value="RING"/>
    <property type="match status" value="1"/>
</dbReference>
<dbReference type="Pfam" id="PF23559">
    <property type="entry name" value="WHD_DRP"/>
    <property type="match status" value="1"/>
</dbReference>
<keyword evidence="14" id="KW-0175">Coiled coil</keyword>
<dbReference type="EMBL" id="JARKNE010000001">
    <property type="protein sequence ID" value="KAK5844295.1"/>
    <property type="molecule type" value="Genomic_DNA"/>
</dbReference>
<sequence length="1379" mass="157426">MELVGPICEVLKCLGDPTCTYIEHHRKLEERKNDLLAKQRQLNAMKSDVELRIKAVFRWGRRVRQEVENWLLDVQVINDKIQNIEERMQNVSCFSRARLGKRIAQTVQQVEGIIERGSFTEALVIDNPSTAGVPFQLEHLEGETMVKEDIWNYLMSDEIGMIGVCGMGGIGKTTIMKHIHNQLLEETKALFDKIIWVTVSKELNIPKLQEKLANALNIVDLPESEPERVAELMEKLGQRRYVLILDDVWERFSLAEVGIPKPTSSNGSKLVLTSRSIEVCRSMDCKEVKVRPLSHEESMNLFLGHAGHGVLKVPSLKEILGNIVRECGGLPLAIAVIAGSMKGIYDVAEWRNALRELRDHVRSVKGTDVEIYERLKFSFDRLGDLKIQSCFLYCSLYPEDYIIPRKELVEYWIDEEFLGTGSRQELYDRGHTILNRLVDNSMLEKATDDVKMHDVMRDTALYIKSSGPRFMVKSGIGLKELPSKQEWGEDLEKVSIMMNNVSEIPPYLSPNCDLLSTLLLQKNRSLENISESFFQHMHRLSILDLSYTKIEQLPNSVSKLEKLKALVLRECHNLRYVPSLEKLEALRKLDLHRTAIEKVPEGLEMLSNLTYLNLCTQSLKTLPVAILPRLSCLQCLVLYVESSSVEMNGFDAARLTKLEIFEGRFTELIDFNAYTKFIQGQELTSYLLVMAPLKAKFKVNEGTKILMLRCHGVRDSGVSELAKIIIAKKGVQSVSCNLEKGQVKVVGQLDPFEIRKKLRKYRCLESLSVREKRRFPSLFRKKEVILCGCQIGKDPVVLPTDLMFLRIFQSHNVRSLSAISIFFQQANQLRVCSVEDCKGIESILDSSLSNSLCSPLENLECLWLERLDNLHVLIKLEAPLSISRSPPLLGIFSHLKSFVIKECPNMKQLFPFKLAHDLQNLEKLVVCDCVQMEEIISSEEENQEINTPMEFSLPKLRKLELKNLPELKSICSSNRTMVCNSLRNIEVSKCTNLKRMPLHIPLFQDTDQSVPSAHPLKVICIHPKKWRKASENEKKKMSLSPPRARVNGAAPGRNYRLYWCYHCHQSVRIASTNPSEIVCPRCFGRFVCEMEINRPRMVVDFTAFDPSPEARLLEALSLIMDPPIRLFSLGNSDSQESRGRPWLRRRNNLLESEGENRPLERLRRHRSRSLDGTDDREQEPESLGHPRTWIIVPPPGPFGLGQAGPTFPHETPGRPALDPRNFFSGPGLNELIDQLTQNDRPGVPPAPESTIDAIPTVKITESHLRNDSQCPVCKEEFKVGEEARELPCNHIYHSDCIVPWLRLHNTCPVCRHELPVSSTDEQSSNDCFSEPEVSSRRRGWRLRQLASNLWPFHWRHQRINPETYGTPAVESRSQGCCIL</sequence>
<dbReference type="InterPro" id="IPR001841">
    <property type="entry name" value="Znf_RING"/>
</dbReference>
<dbReference type="EC" id="2.3.2.27" evidence="3"/>
<feature type="region of interest" description="Disordered" evidence="15">
    <location>
        <begin position="1160"/>
        <end position="1188"/>
    </location>
</feature>
<name>A0ABR0QYE3_GOSAR</name>
<proteinExistence type="inferred from homology"/>
<dbReference type="InterPro" id="IPR042197">
    <property type="entry name" value="Apaf_helical"/>
</dbReference>
<dbReference type="InterPro" id="IPR058922">
    <property type="entry name" value="WHD_DRP"/>
</dbReference>
<feature type="domain" description="RING-type" evidence="16">
    <location>
        <begin position="1270"/>
        <end position="1311"/>
    </location>
</feature>
<dbReference type="Pfam" id="PF13855">
    <property type="entry name" value="LRR_8"/>
    <property type="match status" value="1"/>
</dbReference>
<keyword evidence="5" id="KW-0479">Metal-binding</keyword>
<comment type="caution">
    <text evidence="17">The sequence shown here is derived from an EMBL/GenBank/DDBJ whole genome shotgun (WGS) entry which is preliminary data.</text>
</comment>
<dbReference type="Gene3D" id="3.80.10.10">
    <property type="entry name" value="Ribonuclease Inhibitor"/>
    <property type="match status" value="2"/>
</dbReference>
<organism evidence="17 18">
    <name type="scientific">Gossypium arboreum</name>
    <name type="common">Tree cotton</name>
    <name type="synonym">Gossypium nanking</name>
    <dbReference type="NCBI Taxonomy" id="29729"/>
    <lineage>
        <taxon>Eukaryota</taxon>
        <taxon>Viridiplantae</taxon>
        <taxon>Streptophyta</taxon>
        <taxon>Embryophyta</taxon>
        <taxon>Tracheophyta</taxon>
        <taxon>Spermatophyta</taxon>
        <taxon>Magnoliopsida</taxon>
        <taxon>eudicotyledons</taxon>
        <taxon>Gunneridae</taxon>
        <taxon>Pentapetalae</taxon>
        <taxon>rosids</taxon>
        <taxon>malvids</taxon>
        <taxon>Malvales</taxon>
        <taxon>Malvaceae</taxon>
        <taxon>Malvoideae</taxon>
        <taxon>Gossypium</taxon>
    </lineage>
</organism>
<dbReference type="InterPro" id="IPR057135">
    <property type="entry name" value="At4g27190-like_LRR"/>
</dbReference>
<dbReference type="Pfam" id="PF14369">
    <property type="entry name" value="Zn_ribbon_19"/>
    <property type="match status" value="1"/>
</dbReference>
<evidence type="ECO:0000256" key="13">
    <source>
        <dbReference type="PROSITE-ProRule" id="PRU00175"/>
    </source>
</evidence>
<evidence type="ECO:0000256" key="9">
    <source>
        <dbReference type="ARBA" id="ARBA00022786"/>
    </source>
</evidence>
<evidence type="ECO:0000313" key="17">
    <source>
        <dbReference type="EMBL" id="KAK5844295.1"/>
    </source>
</evidence>
<dbReference type="InterPro" id="IPR013083">
    <property type="entry name" value="Znf_RING/FYVE/PHD"/>
</dbReference>
<dbReference type="Pfam" id="PF23247">
    <property type="entry name" value="LRR_RPS2"/>
    <property type="match status" value="1"/>
</dbReference>
<evidence type="ECO:0000256" key="8">
    <source>
        <dbReference type="ARBA" id="ARBA00022771"/>
    </source>
</evidence>
<evidence type="ECO:0000256" key="11">
    <source>
        <dbReference type="ARBA" id="ARBA00022833"/>
    </source>
</evidence>
<accession>A0ABR0QYE3</accession>
<evidence type="ECO:0000256" key="7">
    <source>
        <dbReference type="ARBA" id="ARBA00022741"/>
    </source>
</evidence>
<evidence type="ECO:0000256" key="15">
    <source>
        <dbReference type="SAM" id="MobiDB-lite"/>
    </source>
</evidence>
<dbReference type="SUPFAM" id="SSF52058">
    <property type="entry name" value="L domain-like"/>
    <property type="match status" value="2"/>
</dbReference>
<evidence type="ECO:0000256" key="14">
    <source>
        <dbReference type="SAM" id="Coils"/>
    </source>
</evidence>
<dbReference type="InterPro" id="IPR002182">
    <property type="entry name" value="NB-ARC"/>
</dbReference>
<dbReference type="InterPro" id="IPR001611">
    <property type="entry name" value="Leu-rich_rpt"/>
</dbReference>